<dbReference type="PANTHER" id="PTHR32089:SF112">
    <property type="entry name" value="LYSOZYME-LIKE PROTEIN-RELATED"/>
    <property type="match status" value="1"/>
</dbReference>
<dbReference type="EMBL" id="AVPG01000009">
    <property type="protein sequence ID" value="KGX87086.1"/>
    <property type="molecule type" value="Genomic_DNA"/>
</dbReference>
<dbReference type="GO" id="GO:0020037">
    <property type="term" value="F:heme binding"/>
    <property type="evidence" value="ECO:0007669"/>
    <property type="project" value="InterPro"/>
</dbReference>
<dbReference type="InterPro" id="IPR009050">
    <property type="entry name" value="Globin-like_sf"/>
</dbReference>
<dbReference type="InterPro" id="IPR012292">
    <property type="entry name" value="Globin/Proto"/>
</dbReference>
<evidence type="ECO:0000256" key="1">
    <source>
        <dbReference type="ARBA" id="ARBA00023224"/>
    </source>
</evidence>
<dbReference type="Proteomes" id="UP000030401">
    <property type="component" value="Unassembled WGS sequence"/>
</dbReference>
<dbReference type="InterPro" id="IPR004089">
    <property type="entry name" value="MCPsignal_dom"/>
</dbReference>
<dbReference type="AlphaFoldDB" id="A0A0A5G1W1"/>
<dbReference type="STRING" id="1385512.N784_02750"/>
<sequence length="433" mass="49296">MFKPLMPKIKRQYWLEKSKTVSVTLIEGNAALKDKLKIIQMDATDLQRMKVIQPIVEEHIDKVVDQFYATIIERSRLKAMIEENSSVEKLRKTLKVHVIELFSGVIDESFLEKRKRVATRHYQIGLTPSAYMGAFQNLQNALMYVIGKELETKEEAYAIIASVMKLLSLEQQIVLEHYEELNRIRIMQQFDEGKQSLKEQIVSIAEELLYLVQQTNHSMASLIEYSDDAKHQTNAFLEQSNNMQQIVKEGQSKLEIMDGRIYDVTTDVEIMKTSVHELVKSTQNIEKVVHIVSDIAEQTNLLSLNSAIEAARAGEYGKGFSVVANEVKKLAHQTKNAIGQIGSFVHQTTEKTEEVLRTLDRVEKTIHFGIQSSKDNKQAFGRIRSSIEQNTASYESIDQQMNELIHVIQDIGSATKKVSESAEHLKESADIAK</sequence>
<organism evidence="4 5">
    <name type="scientific">Pontibacillus litoralis JSM 072002</name>
    <dbReference type="NCBI Taxonomy" id="1385512"/>
    <lineage>
        <taxon>Bacteria</taxon>
        <taxon>Bacillati</taxon>
        <taxon>Bacillota</taxon>
        <taxon>Bacilli</taxon>
        <taxon>Bacillales</taxon>
        <taxon>Bacillaceae</taxon>
        <taxon>Pontibacillus</taxon>
    </lineage>
</organism>
<dbReference type="GO" id="GO:0007165">
    <property type="term" value="P:signal transduction"/>
    <property type="evidence" value="ECO:0007669"/>
    <property type="project" value="UniProtKB-KW"/>
</dbReference>
<accession>A0A0A5G1W1</accession>
<feature type="domain" description="Methyl-accepting transducer" evidence="3">
    <location>
        <begin position="199"/>
        <end position="419"/>
    </location>
</feature>
<evidence type="ECO:0000313" key="5">
    <source>
        <dbReference type="Proteomes" id="UP000030401"/>
    </source>
</evidence>
<dbReference type="InterPro" id="IPR044398">
    <property type="entry name" value="Globin-sensor_dom"/>
</dbReference>
<proteinExistence type="predicted"/>
<dbReference type="Pfam" id="PF00015">
    <property type="entry name" value="MCPsignal"/>
    <property type="match status" value="1"/>
</dbReference>
<dbReference type="SUPFAM" id="SSF46458">
    <property type="entry name" value="Globin-like"/>
    <property type="match status" value="1"/>
</dbReference>
<evidence type="ECO:0000259" key="3">
    <source>
        <dbReference type="PROSITE" id="PS50111"/>
    </source>
</evidence>
<keyword evidence="5" id="KW-1185">Reference proteome</keyword>
<evidence type="ECO:0000256" key="2">
    <source>
        <dbReference type="PROSITE-ProRule" id="PRU00284"/>
    </source>
</evidence>
<dbReference type="PROSITE" id="PS50111">
    <property type="entry name" value="CHEMOTAXIS_TRANSDUC_2"/>
    <property type="match status" value="1"/>
</dbReference>
<protein>
    <recommendedName>
        <fullName evidence="3">Methyl-accepting transducer domain-containing protein</fullName>
    </recommendedName>
</protein>
<dbReference type="eggNOG" id="COG0840">
    <property type="taxonomic scope" value="Bacteria"/>
</dbReference>
<name>A0A0A5G1W1_9BACI</name>
<keyword evidence="1 2" id="KW-0807">Transducer</keyword>
<dbReference type="Gene3D" id="1.10.490.10">
    <property type="entry name" value="Globins"/>
    <property type="match status" value="1"/>
</dbReference>
<reference evidence="4 5" key="1">
    <citation type="submission" date="2013-08" db="EMBL/GenBank/DDBJ databases">
        <authorList>
            <person name="Huang J."/>
            <person name="Wang G."/>
        </authorList>
    </citation>
    <scope>NUCLEOTIDE SEQUENCE [LARGE SCALE GENOMIC DNA]</scope>
    <source>
        <strain evidence="4 5">JSM 072002</strain>
    </source>
</reference>
<evidence type="ECO:0000313" key="4">
    <source>
        <dbReference type="EMBL" id="KGX87086.1"/>
    </source>
</evidence>
<dbReference type="GO" id="GO:0016020">
    <property type="term" value="C:membrane"/>
    <property type="evidence" value="ECO:0007669"/>
    <property type="project" value="InterPro"/>
</dbReference>
<dbReference type="PANTHER" id="PTHR32089">
    <property type="entry name" value="METHYL-ACCEPTING CHEMOTAXIS PROTEIN MCPB"/>
    <property type="match status" value="1"/>
</dbReference>
<dbReference type="Pfam" id="PF11563">
    <property type="entry name" value="Protoglobin"/>
    <property type="match status" value="1"/>
</dbReference>
<dbReference type="InterPro" id="IPR039379">
    <property type="entry name" value="Protoglobin_sensor_dom"/>
</dbReference>
<dbReference type="CDD" id="cd01068">
    <property type="entry name" value="globin_sensor"/>
    <property type="match status" value="1"/>
</dbReference>
<gene>
    <name evidence="4" type="ORF">N784_02750</name>
</gene>
<dbReference type="GO" id="GO:0019825">
    <property type="term" value="F:oxygen binding"/>
    <property type="evidence" value="ECO:0007669"/>
    <property type="project" value="InterPro"/>
</dbReference>
<comment type="caution">
    <text evidence="4">The sequence shown here is derived from an EMBL/GenBank/DDBJ whole genome shotgun (WGS) entry which is preliminary data.</text>
</comment>
<dbReference type="SUPFAM" id="SSF58104">
    <property type="entry name" value="Methyl-accepting chemotaxis protein (MCP) signaling domain"/>
    <property type="match status" value="1"/>
</dbReference>
<dbReference type="Gene3D" id="1.10.287.950">
    <property type="entry name" value="Methyl-accepting chemotaxis protein"/>
    <property type="match status" value="1"/>
</dbReference>
<dbReference type="RefSeq" id="WP_052127201.1">
    <property type="nucleotide sequence ID" value="NZ_AVPG01000009.1"/>
</dbReference>
<dbReference type="SMART" id="SM00283">
    <property type="entry name" value="MA"/>
    <property type="match status" value="1"/>
</dbReference>